<gene>
    <name evidence="9" type="ORF">GSCOC_T00026780001</name>
</gene>
<evidence type="ECO:0000256" key="1">
    <source>
        <dbReference type="ARBA" id="ARBA00001971"/>
    </source>
</evidence>
<dbReference type="PANTHER" id="PTHR47955:SF15">
    <property type="entry name" value="CYTOCHROME P450 71A2-LIKE"/>
    <property type="match status" value="1"/>
</dbReference>
<dbReference type="FunFam" id="1.10.630.10:FF:000126">
    <property type="entry name" value="Predicted protein"/>
    <property type="match status" value="1"/>
</dbReference>
<keyword evidence="4" id="KW-0479">Metal-binding</keyword>
<evidence type="ECO:0000256" key="4">
    <source>
        <dbReference type="ARBA" id="ARBA00022723"/>
    </source>
</evidence>
<dbReference type="PROSITE" id="PS50879">
    <property type="entry name" value="RNASE_H_1"/>
    <property type="match status" value="1"/>
</dbReference>
<dbReference type="InterPro" id="IPR026960">
    <property type="entry name" value="RVT-Znf"/>
</dbReference>
<keyword evidence="6" id="KW-0408">Iron</keyword>
<dbReference type="CDD" id="cd11072">
    <property type="entry name" value="CYP71-like"/>
    <property type="match status" value="1"/>
</dbReference>
<reference evidence="10" key="1">
    <citation type="journal article" date="2014" name="Science">
        <title>The coffee genome provides insight into the convergent evolution of caffeine biosynthesis.</title>
        <authorList>
            <person name="Denoeud F."/>
            <person name="Carretero-Paulet L."/>
            <person name="Dereeper A."/>
            <person name="Droc G."/>
            <person name="Guyot R."/>
            <person name="Pietrella M."/>
            <person name="Zheng C."/>
            <person name="Alberti A."/>
            <person name="Anthony F."/>
            <person name="Aprea G."/>
            <person name="Aury J.M."/>
            <person name="Bento P."/>
            <person name="Bernard M."/>
            <person name="Bocs S."/>
            <person name="Campa C."/>
            <person name="Cenci A."/>
            <person name="Combes M.C."/>
            <person name="Crouzillat D."/>
            <person name="Da Silva C."/>
            <person name="Daddiego L."/>
            <person name="De Bellis F."/>
            <person name="Dussert S."/>
            <person name="Garsmeur O."/>
            <person name="Gayraud T."/>
            <person name="Guignon V."/>
            <person name="Jahn K."/>
            <person name="Jamilloux V."/>
            <person name="Joet T."/>
            <person name="Labadie K."/>
            <person name="Lan T."/>
            <person name="Leclercq J."/>
            <person name="Lepelley M."/>
            <person name="Leroy T."/>
            <person name="Li L.T."/>
            <person name="Librado P."/>
            <person name="Lopez L."/>
            <person name="Munoz A."/>
            <person name="Noel B."/>
            <person name="Pallavicini A."/>
            <person name="Perrotta G."/>
            <person name="Poncet V."/>
            <person name="Pot D."/>
            <person name="Priyono X."/>
            <person name="Rigoreau M."/>
            <person name="Rouard M."/>
            <person name="Rozas J."/>
            <person name="Tranchant-Dubreuil C."/>
            <person name="VanBuren R."/>
            <person name="Zhang Q."/>
            <person name="Andrade A.C."/>
            <person name="Argout X."/>
            <person name="Bertrand B."/>
            <person name="de Kochko A."/>
            <person name="Graziosi G."/>
            <person name="Henry R.J."/>
            <person name="Jayarama X."/>
            <person name="Ming R."/>
            <person name="Nagai C."/>
            <person name="Rounsley S."/>
            <person name="Sankoff D."/>
            <person name="Giuliano G."/>
            <person name="Albert V.A."/>
            <person name="Wincker P."/>
            <person name="Lashermes P."/>
        </authorList>
    </citation>
    <scope>NUCLEOTIDE SEQUENCE [LARGE SCALE GENOMIC DNA]</scope>
    <source>
        <strain evidence="10">cv. DH200-94</strain>
    </source>
</reference>
<dbReference type="InterPro" id="IPR044730">
    <property type="entry name" value="RNase_H-like_dom_plant"/>
</dbReference>
<dbReference type="Pfam" id="PF13456">
    <property type="entry name" value="RVT_3"/>
    <property type="match status" value="1"/>
</dbReference>
<dbReference type="GO" id="GO:0004497">
    <property type="term" value="F:monooxygenase activity"/>
    <property type="evidence" value="ECO:0007669"/>
    <property type="project" value="UniProtKB-KW"/>
</dbReference>
<dbReference type="GO" id="GO:0016705">
    <property type="term" value="F:oxidoreductase activity, acting on paired donors, with incorporation or reduction of molecular oxygen"/>
    <property type="evidence" value="ECO:0007669"/>
    <property type="project" value="InterPro"/>
</dbReference>
<dbReference type="GO" id="GO:0004523">
    <property type="term" value="F:RNA-DNA hybrid ribonuclease activity"/>
    <property type="evidence" value="ECO:0007669"/>
    <property type="project" value="InterPro"/>
</dbReference>
<name>A0A068UHN7_COFCA</name>
<dbReference type="SUPFAM" id="SSF48264">
    <property type="entry name" value="Cytochrome P450"/>
    <property type="match status" value="2"/>
</dbReference>
<dbReference type="Gene3D" id="1.10.630.10">
    <property type="entry name" value="Cytochrome P450"/>
    <property type="match status" value="2"/>
</dbReference>
<dbReference type="AlphaFoldDB" id="A0A068UHN7"/>
<evidence type="ECO:0000313" key="10">
    <source>
        <dbReference type="Proteomes" id="UP000295252"/>
    </source>
</evidence>
<dbReference type="PhylomeDB" id="A0A068UHN7"/>
<keyword evidence="5" id="KW-0560">Oxidoreductase</keyword>
<evidence type="ECO:0000313" key="9">
    <source>
        <dbReference type="EMBL" id="CDP08075.1"/>
    </source>
</evidence>
<dbReference type="PROSITE" id="PS00086">
    <property type="entry name" value="CYTOCHROME_P450"/>
    <property type="match status" value="2"/>
</dbReference>
<keyword evidence="3" id="KW-0349">Heme</keyword>
<dbReference type="InterPro" id="IPR036397">
    <property type="entry name" value="RNaseH_sf"/>
</dbReference>
<dbReference type="PRINTS" id="PR00385">
    <property type="entry name" value="P450"/>
</dbReference>
<dbReference type="Gramene" id="CDP08075">
    <property type="protein sequence ID" value="CDP08075"/>
    <property type="gene ID" value="GSCOC_T00026780001"/>
</dbReference>
<dbReference type="OrthoDB" id="1306280at2759"/>
<dbReference type="InterPro" id="IPR012337">
    <property type="entry name" value="RNaseH-like_sf"/>
</dbReference>
<evidence type="ECO:0000256" key="2">
    <source>
        <dbReference type="ARBA" id="ARBA00010617"/>
    </source>
</evidence>
<dbReference type="EMBL" id="HG739114">
    <property type="protein sequence ID" value="CDP08075.1"/>
    <property type="molecule type" value="Genomic_DNA"/>
</dbReference>
<evidence type="ECO:0000256" key="5">
    <source>
        <dbReference type="ARBA" id="ARBA00023002"/>
    </source>
</evidence>
<dbReference type="PANTHER" id="PTHR47955">
    <property type="entry name" value="CYTOCHROME P450 FAMILY 71 PROTEIN"/>
    <property type="match status" value="1"/>
</dbReference>
<accession>A0A068UHN7</accession>
<dbReference type="InterPro" id="IPR036396">
    <property type="entry name" value="Cyt_P450_sf"/>
</dbReference>
<dbReference type="FunFam" id="1.10.630.10:FF:000011">
    <property type="entry name" value="Cytochrome P450 83B1"/>
    <property type="match status" value="1"/>
</dbReference>
<keyword evidence="7" id="KW-0503">Monooxygenase</keyword>
<dbReference type="GO" id="GO:0020037">
    <property type="term" value="F:heme binding"/>
    <property type="evidence" value="ECO:0007669"/>
    <property type="project" value="InterPro"/>
</dbReference>
<dbReference type="InterPro" id="IPR002156">
    <property type="entry name" value="RNaseH_domain"/>
</dbReference>
<evidence type="ECO:0000256" key="6">
    <source>
        <dbReference type="ARBA" id="ARBA00023004"/>
    </source>
</evidence>
<sequence length="1210" mass="137278">MFLKAKYCKSLHPCQVELKSTDSAIWRRMVNVSRQVELSMLWDGSCHFWYDNWLGSGALFLQAQVIPNLTFRNFVINGHWDLNSLGLNMPKEKISSIVKHIPPEEGSEVEVIWMPTTSGRFSLQLAFEDIRQPRNKSMVFASIWHPRIPWKVSFFMLRLFLGRLPLPDRLCKLGFHLPSKCLCCSSASAESIEHLFANGQIASEVWNYFRGLCGFSCSGSSLRSCIVGWWLRLHDTETRQLIDRILPNIVCWQIWKARNKAMFEGVQMRSSVICHLIFSEIQSIVGIHFKQVFRFQSFCHLYDRSDVSVGTVAYKFVRWETKEIGRLILNTDGCSKGNPGVGGGGGVLRDPTGSPLIAFSAYFGETTSLRAEAWALLIGLQTCKHRGFENISVQSDSLLLVGIIQRSTQCPWQIRREIRQIWKLLQEPIHFSHCYRETNTVADALSNVGVSHPHQKVKVYDSFTMFPREARGAIRLDKLGLPSIRKIRLVKKKKNGGDEKQQQNLVDVLLEIQGKDATNFAFERDSLKAIIMDMFVGGTDTTSSLLEWALSELLRNTNAMQQLQKEVRQFLGSKSCIQEDDLENLHYLKAVIKEALRLHPPVPLLLPRESSQAVKLMGYDIAAGTQVIINAWAIGRDPKLWEAAEEFRPERFLNSSLDIKGQNFEYIPFGSGRRSCPGSAFSMFSISENNLEMYTFPIEEIRALFLKHSISFFLPFLMIIYVLKWRNSTSNTSQNLPPSPPKLPIIGNLHQLGSIPQRSLKSLAQKYGSPMLLHLGRKPVLIISSPDAAEEVMKTHDLIFATRPKPVFAGRLLYNFKDITFSPYGEYWRQVRSICVLQLLSNKRVQSFRNIREEEMEIMLEKVRESCASSSVIRIDEILATLTNNIVSRVAIGKRYSGEESGSKFKEIFEDFTMLLGAFNVGDYIPWLAWINNVNGLEAKMKKVVYDFDEYLEKIVEEGMKRQEEKESGSDGNDKKQQQTFVDVLLEIQKTSAAGFAFGRDSLKAIILDMFVGGTDTTSALLQWTISELLRNTNAMHKLQKEVRQLPRCKSGITEDDLENLQYLKAVIKETLRLHPPVPLLAPRESRKASKIMGYDIAAGTQVIINAWAMGRDPKLWEDAESFWPERFMNSSVDIKGQHFQFIPFGAGRRSCPGTAFAMVTAELALAKLVCSFDFELAGGARPEDLDMTEAPGIVTPRKIRLLLLASLPN</sequence>
<feature type="domain" description="RNase H type-1" evidence="8">
    <location>
        <begin position="323"/>
        <end position="451"/>
    </location>
</feature>
<comment type="cofactor">
    <cofactor evidence="1">
        <name>heme</name>
        <dbReference type="ChEBI" id="CHEBI:30413"/>
    </cofactor>
</comment>
<dbReference type="Pfam" id="PF13966">
    <property type="entry name" value="zf-RVT"/>
    <property type="match status" value="1"/>
</dbReference>
<dbReference type="InterPro" id="IPR002401">
    <property type="entry name" value="Cyt_P450_E_grp-I"/>
</dbReference>
<protein>
    <recommendedName>
        <fullName evidence="8">RNase H type-1 domain-containing protein</fullName>
    </recommendedName>
</protein>
<proteinExistence type="inferred from homology"/>
<dbReference type="Proteomes" id="UP000295252">
    <property type="component" value="Chromosome V"/>
</dbReference>
<dbReference type="GO" id="GO:0005506">
    <property type="term" value="F:iron ion binding"/>
    <property type="evidence" value="ECO:0007669"/>
    <property type="project" value="InterPro"/>
</dbReference>
<dbReference type="PRINTS" id="PR00463">
    <property type="entry name" value="EP450I"/>
</dbReference>
<comment type="similarity">
    <text evidence="2">Belongs to the cytochrome P450 family.</text>
</comment>
<dbReference type="Gene3D" id="3.30.420.10">
    <property type="entry name" value="Ribonuclease H-like superfamily/Ribonuclease H"/>
    <property type="match status" value="1"/>
</dbReference>
<dbReference type="InterPro" id="IPR001128">
    <property type="entry name" value="Cyt_P450"/>
</dbReference>
<dbReference type="InterPro" id="IPR017972">
    <property type="entry name" value="Cyt_P450_CS"/>
</dbReference>
<evidence type="ECO:0000256" key="7">
    <source>
        <dbReference type="ARBA" id="ARBA00023033"/>
    </source>
</evidence>
<dbReference type="InParanoid" id="A0A068UHN7"/>
<dbReference type="GO" id="GO:0003676">
    <property type="term" value="F:nucleic acid binding"/>
    <property type="evidence" value="ECO:0007669"/>
    <property type="project" value="InterPro"/>
</dbReference>
<organism evidence="9 10">
    <name type="scientific">Coffea canephora</name>
    <name type="common">Robusta coffee</name>
    <dbReference type="NCBI Taxonomy" id="49390"/>
    <lineage>
        <taxon>Eukaryota</taxon>
        <taxon>Viridiplantae</taxon>
        <taxon>Streptophyta</taxon>
        <taxon>Embryophyta</taxon>
        <taxon>Tracheophyta</taxon>
        <taxon>Spermatophyta</taxon>
        <taxon>Magnoliopsida</taxon>
        <taxon>eudicotyledons</taxon>
        <taxon>Gunneridae</taxon>
        <taxon>Pentapetalae</taxon>
        <taxon>asterids</taxon>
        <taxon>lamiids</taxon>
        <taxon>Gentianales</taxon>
        <taxon>Rubiaceae</taxon>
        <taxon>Ixoroideae</taxon>
        <taxon>Gardenieae complex</taxon>
        <taxon>Bertiereae - Coffeeae clade</taxon>
        <taxon>Coffeeae</taxon>
        <taxon>Coffea</taxon>
    </lineage>
</organism>
<dbReference type="CDD" id="cd06222">
    <property type="entry name" value="RNase_H_like"/>
    <property type="match status" value="1"/>
</dbReference>
<evidence type="ECO:0000256" key="3">
    <source>
        <dbReference type="ARBA" id="ARBA00022617"/>
    </source>
</evidence>
<keyword evidence="10" id="KW-1185">Reference proteome</keyword>
<dbReference type="Pfam" id="PF00067">
    <property type="entry name" value="p450"/>
    <property type="match status" value="2"/>
</dbReference>
<dbReference type="SUPFAM" id="SSF53098">
    <property type="entry name" value="Ribonuclease H-like"/>
    <property type="match status" value="1"/>
</dbReference>
<evidence type="ECO:0000259" key="8">
    <source>
        <dbReference type="PROSITE" id="PS50879"/>
    </source>
</evidence>